<accession>A0A5N5EGD6</accession>
<dbReference type="Proteomes" id="UP000326907">
    <property type="component" value="Unassembled WGS sequence"/>
</dbReference>
<evidence type="ECO:0000313" key="1">
    <source>
        <dbReference type="EMBL" id="KAB2589223.1"/>
    </source>
</evidence>
<reference evidence="1 2" key="1">
    <citation type="submission" date="2019-09" db="EMBL/GenBank/DDBJ databases">
        <authorList>
            <person name="Liu P."/>
        </authorList>
    </citation>
    <scope>NUCLEOTIDE SEQUENCE [LARGE SCALE GENOMIC DNA]</scope>
    <source>
        <strain evidence="1 2">TRM68085</strain>
    </source>
</reference>
<keyword evidence="2" id="KW-1185">Reference proteome</keyword>
<evidence type="ECO:0000313" key="2">
    <source>
        <dbReference type="Proteomes" id="UP000326907"/>
    </source>
</evidence>
<sequence length="103" mass="11441">MCRRNPPGNPPLDPPGAIIRSVALRMSRRLADRPQPVSALSSVVDMVENDETDLAMDDIGMLIQYFQFPVLRSEYQDLVRAAQQLDSLESLTDTGVERLVVDG</sequence>
<dbReference type="EMBL" id="VYUA01000034">
    <property type="protein sequence ID" value="KAB2589223.1"/>
    <property type="molecule type" value="Genomic_DNA"/>
</dbReference>
<comment type="caution">
    <text evidence="1">The sequence shown here is derived from an EMBL/GenBank/DDBJ whole genome shotgun (WGS) entry which is preliminary data.</text>
</comment>
<organism evidence="1 2">
    <name type="scientific">Streptomyces arboris</name>
    <dbReference type="NCBI Taxonomy" id="2600619"/>
    <lineage>
        <taxon>Bacteria</taxon>
        <taxon>Bacillati</taxon>
        <taxon>Actinomycetota</taxon>
        <taxon>Actinomycetes</taxon>
        <taxon>Kitasatosporales</taxon>
        <taxon>Streptomycetaceae</taxon>
        <taxon>Streptomyces</taxon>
    </lineage>
</organism>
<protein>
    <submittedName>
        <fullName evidence="1">Uncharacterized protein</fullName>
    </submittedName>
</protein>
<proteinExistence type="predicted"/>
<name>A0A5N5EGD6_9ACTN</name>
<gene>
    <name evidence="1" type="ORF">F5983_28205</name>
</gene>
<dbReference type="AlphaFoldDB" id="A0A5N5EGD6"/>